<evidence type="ECO:0000313" key="2">
    <source>
        <dbReference type="Proteomes" id="UP001222027"/>
    </source>
</evidence>
<accession>A0AAV8RYP2</accession>
<proteinExistence type="predicted"/>
<comment type="caution">
    <text evidence="1">The sequence shown here is derived from an EMBL/GenBank/DDBJ whole genome shotgun (WGS) entry which is preliminary data.</text>
</comment>
<name>A0AAV8RYP2_ENSVE</name>
<evidence type="ECO:0000313" key="1">
    <source>
        <dbReference type="EMBL" id="KAJ8512215.1"/>
    </source>
</evidence>
<dbReference type="AlphaFoldDB" id="A0AAV8RYP2"/>
<reference evidence="1 2" key="1">
    <citation type="submission" date="2022-12" db="EMBL/GenBank/DDBJ databases">
        <title>Chromosome-scale assembly of the Ensete ventricosum genome.</title>
        <authorList>
            <person name="Dussert Y."/>
            <person name="Stocks J."/>
            <person name="Wendawek A."/>
            <person name="Woldeyes F."/>
            <person name="Nichols R.A."/>
            <person name="Borrell J.S."/>
        </authorList>
    </citation>
    <scope>NUCLEOTIDE SEQUENCE [LARGE SCALE GENOMIC DNA]</scope>
    <source>
        <strain evidence="2">cv. Maze</strain>
        <tissue evidence="1">Seeds</tissue>
    </source>
</reference>
<sequence length="118" mass="12670">MASRSSAPATVPLSKPYLFRGRNANLAFPLFVVLPKIHALVISPRLCFGQHRPSSASRPILTPPPIASPLDLLQGLSPSSISPRMFKKKATVVAAIGSGRVTRASLDRRLLQLFAEDG</sequence>
<dbReference type="Proteomes" id="UP001222027">
    <property type="component" value="Unassembled WGS sequence"/>
</dbReference>
<keyword evidence="2" id="KW-1185">Reference proteome</keyword>
<gene>
    <name evidence="1" type="ORF">OPV22_002649</name>
</gene>
<protein>
    <submittedName>
        <fullName evidence="1">Uncharacterized protein</fullName>
    </submittedName>
</protein>
<dbReference type="EMBL" id="JAQQAF010000001">
    <property type="protein sequence ID" value="KAJ8512215.1"/>
    <property type="molecule type" value="Genomic_DNA"/>
</dbReference>
<organism evidence="1 2">
    <name type="scientific">Ensete ventricosum</name>
    <name type="common">Abyssinian banana</name>
    <name type="synonym">Musa ensete</name>
    <dbReference type="NCBI Taxonomy" id="4639"/>
    <lineage>
        <taxon>Eukaryota</taxon>
        <taxon>Viridiplantae</taxon>
        <taxon>Streptophyta</taxon>
        <taxon>Embryophyta</taxon>
        <taxon>Tracheophyta</taxon>
        <taxon>Spermatophyta</taxon>
        <taxon>Magnoliopsida</taxon>
        <taxon>Liliopsida</taxon>
        <taxon>Zingiberales</taxon>
        <taxon>Musaceae</taxon>
        <taxon>Ensete</taxon>
    </lineage>
</organism>